<evidence type="ECO:0000313" key="2">
    <source>
        <dbReference type="EMBL" id="KIK29366.1"/>
    </source>
</evidence>
<dbReference type="HOGENOM" id="CLU_2198000_0_0_1"/>
<gene>
    <name evidence="2" type="ORF">PISMIDRAFT_672838</name>
    <name evidence="1" type="ORF">PISMIDRAFT_690022</name>
</gene>
<evidence type="ECO:0000313" key="3">
    <source>
        <dbReference type="Proteomes" id="UP000054018"/>
    </source>
</evidence>
<dbReference type="EMBL" id="KN833690">
    <property type="protein sequence ID" value="KIK29366.1"/>
    <property type="molecule type" value="Genomic_DNA"/>
</dbReference>
<dbReference type="AlphaFoldDB" id="A0A0C9ZJ64"/>
<reference evidence="2" key="3">
    <citation type="submission" date="2015-02" db="EMBL/GenBank/DDBJ databases">
        <title>Evolutionary Origins and Diversification of the Mycorrhizal Mutualists.</title>
        <authorList>
            <consortium name="DOE Joint Genome Institute"/>
            <consortium name="Mycorrhizal Genomics Consortium"/>
            <person name="Kohler A."/>
            <person name="Kuo A."/>
            <person name="Nagy L.G."/>
            <person name="Floudas D."/>
            <person name="Copeland A."/>
            <person name="Barry K.W."/>
            <person name="Cichocki N."/>
            <person name="Veneault-Fourrey C."/>
            <person name="LaButti K."/>
            <person name="Lindquist E.A."/>
            <person name="Lipzen A."/>
            <person name="Lundell T."/>
            <person name="Morin E."/>
            <person name="Murat C."/>
            <person name="Riley R."/>
            <person name="Ohm R."/>
            <person name="Sun H."/>
            <person name="Tunlid A."/>
            <person name="Henrissat B."/>
            <person name="Grigoriev I.V."/>
            <person name="Hibbett D.S."/>
            <person name="Martin F."/>
        </authorList>
    </citation>
    <scope>NUCLEOTIDE SEQUENCE</scope>
    <source>
        <strain evidence="2 3">441</strain>
    </source>
</reference>
<sequence>MHCLFLWNFESLRKQNLQDAVDLHLILFQACLTDSESTSLDMEDACAAAAGERTGYSMTPGPPLFNRAGRQRLHTTSWQSADVFDVVTVPATPPGSILAMASVQYFVQ</sequence>
<protein>
    <submittedName>
        <fullName evidence="2">Uncharacterized protein</fullName>
    </submittedName>
</protein>
<proteinExistence type="predicted"/>
<reference evidence="2 3" key="1">
    <citation type="submission" date="2014-04" db="EMBL/GenBank/DDBJ databases">
        <authorList>
            <consortium name="DOE Joint Genome Institute"/>
            <person name="Kuo A."/>
            <person name="Kohler A."/>
            <person name="Costa M.D."/>
            <person name="Nagy L.G."/>
            <person name="Floudas D."/>
            <person name="Copeland A."/>
            <person name="Barry K.W."/>
            <person name="Cichocki N."/>
            <person name="Veneault-Fourrey C."/>
            <person name="LaButti K."/>
            <person name="Lindquist E.A."/>
            <person name="Lipzen A."/>
            <person name="Lundell T."/>
            <person name="Morin E."/>
            <person name="Murat C."/>
            <person name="Sun H."/>
            <person name="Tunlid A."/>
            <person name="Henrissat B."/>
            <person name="Grigoriev I.V."/>
            <person name="Hibbett D.S."/>
            <person name="Martin F."/>
            <person name="Nordberg H.P."/>
            <person name="Cantor M.N."/>
            <person name="Hua S.X."/>
        </authorList>
    </citation>
    <scope>NUCLEOTIDE SEQUENCE [LARGE SCALE GENOMIC DNA]</scope>
    <source>
        <strain evidence="2 3">441</strain>
    </source>
</reference>
<name>A0A0C9ZJ64_9AGAM</name>
<organism evidence="2 3">
    <name type="scientific">Pisolithus microcarpus 441</name>
    <dbReference type="NCBI Taxonomy" id="765257"/>
    <lineage>
        <taxon>Eukaryota</taxon>
        <taxon>Fungi</taxon>
        <taxon>Dikarya</taxon>
        <taxon>Basidiomycota</taxon>
        <taxon>Agaricomycotina</taxon>
        <taxon>Agaricomycetes</taxon>
        <taxon>Agaricomycetidae</taxon>
        <taxon>Boletales</taxon>
        <taxon>Sclerodermatineae</taxon>
        <taxon>Pisolithaceae</taxon>
        <taxon>Pisolithus</taxon>
    </lineage>
</organism>
<reference evidence="3" key="2">
    <citation type="submission" date="2015-01" db="EMBL/GenBank/DDBJ databases">
        <title>Evolutionary Origins and Diversification of the Mycorrhizal Mutualists.</title>
        <authorList>
            <consortium name="DOE Joint Genome Institute"/>
            <consortium name="Mycorrhizal Genomics Consortium"/>
            <person name="Kohler A."/>
            <person name="Kuo A."/>
            <person name="Nagy L.G."/>
            <person name="Floudas D."/>
            <person name="Copeland A."/>
            <person name="Barry K.W."/>
            <person name="Cichocki N."/>
            <person name="Veneault-Fourrey C."/>
            <person name="LaButti K."/>
            <person name="Lindquist E.A."/>
            <person name="Lipzen A."/>
            <person name="Lundell T."/>
            <person name="Morin E."/>
            <person name="Murat C."/>
            <person name="Riley R."/>
            <person name="Ohm R."/>
            <person name="Sun H."/>
            <person name="Tunlid A."/>
            <person name="Henrissat B."/>
            <person name="Grigoriev I.V."/>
            <person name="Hibbett D.S."/>
            <person name="Martin F."/>
        </authorList>
    </citation>
    <scope>NUCLEOTIDE SEQUENCE [LARGE SCALE GENOMIC DNA]</scope>
    <source>
        <strain evidence="3">441</strain>
    </source>
</reference>
<dbReference type="EMBL" id="KN834155">
    <property type="protein sequence ID" value="KIK11806.1"/>
    <property type="molecule type" value="Genomic_DNA"/>
</dbReference>
<accession>A0A0C9ZJ64</accession>
<evidence type="ECO:0000313" key="1">
    <source>
        <dbReference type="EMBL" id="KIK11806.1"/>
    </source>
</evidence>
<keyword evidence="3" id="KW-1185">Reference proteome</keyword>
<dbReference type="Proteomes" id="UP000054018">
    <property type="component" value="Unassembled WGS sequence"/>
</dbReference>